<name>A0AAD8ES40_DIPPU</name>
<feature type="transmembrane region" description="Helical" evidence="1">
    <location>
        <begin position="44"/>
        <end position="64"/>
    </location>
</feature>
<dbReference type="EMBL" id="JASPKZ010000034">
    <property type="protein sequence ID" value="KAJ9601120.1"/>
    <property type="molecule type" value="Genomic_DNA"/>
</dbReference>
<keyword evidence="3" id="KW-1185">Reference proteome</keyword>
<feature type="transmembrane region" description="Helical" evidence="1">
    <location>
        <begin position="6"/>
        <end position="37"/>
    </location>
</feature>
<evidence type="ECO:0000313" key="3">
    <source>
        <dbReference type="Proteomes" id="UP001233999"/>
    </source>
</evidence>
<feature type="non-terminal residue" evidence="2">
    <location>
        <position position="1"/>
    </location>
</feature>
<proteinExistence type="predicted"/>
<keyword evidence="1" id="KW-0472">Membrane</keyword>
<protein>
    <submittedName>
        <fullName evidence="2">Uncharacterized protein</fullName>
    </submittedName>
</protein>
<keyword evidence="1" id="KW-0812">Transmembrane</keyword>
<dbReference type="AlphaFoldDB" id="A0AAD8ES40"/>
<gene>
    <name evidence="2" type="ORF">L9F63_000699</name>
</gene>
<evidence type="ECO:0000313" key="2">
    <source>
        <dbReference type="EMBL" id="KAJ9601120.1"/>
    </source>
</evidence>
<feature type="non-terminal residue" evidence="2">
    <location>
        <position position="150"/>
    </location>
</feature>
<keyword evidence="1" id="KW-1133">Transmembrane helix</keyword>
<evidence type="ECO:0000256" key="1">
    <source>
        <dbReference type="SAM" id="Phobius"/>
    </source>
</evidence>
<organism evidence="2 3">
    <name type="scientific">Diploptera punctata</name>
    <name type="common">Pacific beetle cockroach</name>
    <dbReference type="NCBI Taxonomy" id="6984"/>
    <lineage>
        <taxon>Eukaryota</taxon>
        <taxon>Metazoa</taxon>
        <taxon>Ecdysozoa</taxon>
        <taxon>Arthropoda</taxon>
        <taxon>Hexapoda</taxon>
        <taxon>Insecta</taxon>
        <taxon>Pterygota</taxon>
        <taxon>Neoptera</taxon>
        <taxon>Polyneoptera</taxon>
        <taxon>Dictyoptera</taxon>
        <taxon>Blattodea</taxon>
        <taxon>Blaberoidea</taxon>
        <taxon>Blaberidae</taxon>
        <taxon>Diplopterinae</taxon>
        <taxon>Diploptera</taxon>
    </lineage>
</organism>
<accession>A0AAD8ES40</accession>
<comment type="caution">
    <text evidence="2">The sequence shown here is derived from an EMBL/GenBank/DDBJ whole genome shotgun (WGS) entry which is preliminary data.</text>
</comment>
<dbReference type="Proteomes" id="UP001233999">
    <property type="component" value="Unassembled WGS sequence"/>
</dbReference>
<reference evidence="2" key="1">
    <citation type="journal article" date="2023" name="IScience">
        <title>Live-bearing cockroach genome reveals convergent evolutionary mechanisms linked to viviparity in insects and beyond.</title>
        <authorList>
            <person name="Fouks B."/>
            <person name="Harrison M.C."/>
            <person name="Mikhailova A.A."/>
            <person name="Marchal E."/>
            <person name="English S."/>
            <person name="Carruthers M."/>
            <person name="Jennings E.C."/>
            <person name="Chiamaka E.L."/>
            <person name="Frigard R.A."/>
            <person name="Pippel M."/>
            <person name="Attardo G.M."/>
            <person name="Benoit J.B."/>
            <person name="Bornberg-Bauer E."/>
            <person name="Tobe S.S."/>
        </authorList>
    </citation>
    <scope>NUCLEOTIDE SEQUENCE</scope>
    <source>
        <strain evidence="2">Stay&amp;Tobe</strain>
    </source>
</reference>
<reference evidence="2" key="2">
    <citation type="submission" date="2023-05" db="EMBL/GenBank/DDBJ databases">
        <authorList>
            <person name="Fouks B."/>
        </authorList>
    </citation>
    <scope>NUCLEOTIDE SEQUENCE</scope>
    <source>
        <strain evidence="2">Stay&amp;Tobe</strain>
        <tissue evidence="2">Testes</tissue>
    </source>
</reference>
<sequence length="150" mass="17442">LFPIMLYFLTLFIFYISYYVKFSHFIHILHFILCYFFSLHSLPILYFLSCYIFISYAYTFSLSVEHASISPKCFDLPEAQLSHTNNVSDDAINKAQGVNSAEYRIDTIIIEDANGDENSSRLLKYFRFRISVIGRMFSNDCTSFLTGVVI</sequence>